<proteinExistence type="inferred from homology"/>
<organism evidence="7 8">
    <name type="scientific">Aquilegia coerulea</name>
    <name type="common">Rocky mountain columbine</name>
    <dbReference type="NCBI Taxonomy" id="218851"/>
    <lineage>
        <taxon>Eukaryota</taxon>
        <taxon>Viridiplantae</taxon>
        <taxon>Streptophyta</taxon>
        <taxon>Embryophyta</taxon>
        <taxon>Tracheophyta</taxon>
        <taxon>Spermatophyta</taxon>
        <taxon>Magnoliopsida</taxon>
        <taxon>Ranunculales</taxon>
        <taxon>Ranunculaceae</taxon>
        <taxon>Thalictroideae</taxon>
        <taxon>Aquilegia</taxon>
    </lineage>
</organism>
<evidence type="ECO:0000313" key="7">
    <source>
        <dbReference type="EMBL" id="PIA30083.1"/>
    </source>
</evidence>
<feature type="transmembrane region" description="Helical" evidence="6">
    <location>
        <begin position="140"/>
        <end position="158"/>
    </location>
</feature>
<dbReference type="Proteomes" id="UP000230069">
    <property type="component" value="Unassembled WGS sequence"/>
</dbReference>
<evidence type="ECO:0000256" key="3">
    <source>
        <dbReference type="ARBA" id="ARBA00022692"/>
    </source>
</evidence>
<protein>
    <submittedName>
        <fullName evidence="7">Uncharacterized protein</fullName>
    </submittedName>
</protein>
<dbReference type="PANTHER" id="PTHR33596">
    <property type="entry name" value="COLD-REGULATED 413 PLASMA MEMBRANE PROTEIN 2"/>
    <property type="match status" value="1"/>
</dbReference>
<evidence type="ECO:0000313" key="8">
    <source>
        <dbReference type="Proteomes" id="UP000230069"/>
    </source>
</evidence>
<dbReference type="OrthoDB" id="1928310at2759"/>
<evidence type="ECO:0000256" key="2">
    <source>
        <dbReference type="ARBA" id="ARBA00005852"/>
    </source>
</evidence>
<evidence type="ECO:0000256" key="6">
    <source>
        <dbReference type="SAM" id="Phobius"/>
    </source>
</evidence>
<dbReference type="AlphaFoldDB" id="A0A2G5CFT1"/>
<dbReference type="Pfam" id="PF05562">
    <property type="entry name" value="WCOR413"/>
    <property type="match status" value="1"/>
</dbReference>
<evidence type="ECO:0000256" key="1">
    <source>
        <dbReference type="ARBA" id="ARBA00004141"/>
    </source>
</evidence>
<keyword evidence="8" id="KW-1185">Reference proteome</keyword>
<dbReference type="GO" id="GO:0016020">
    <property type="term" value="C:membrane"/>
    <property type="evidence" value="ECO:0007669"/>
    <property type="project" value="UniProtKB-SubCell"/>
</dbReference>
<feature type="transmembrane region" description="Helical" evidence="6">
    <location>
        <begin position="170"/>
        <end position="189"/>
    </location>
</feature>
<keyword evidence="4 6" id="KW-1133">Transmembrane helix</keyword>
<keyword evidence="5 6" id="KW-0472">Membrane</keyword>
<evidence type="ECO:0000256" key="5">
    <source>
        <dbReference type="ARBA" id="ARBA00023136"/>
    </source>
</evidence>
<accession>A0A2G5CFT1</accession>
<dbReference type="EMBL" id="KZ305074">
    <property type="protein sequence ID" value="PIA30083.1"/>
    <property type="molecule type" value="Genomic_DNA"/>
</dbReference>
<comment type="subcellular location">
    <subcellularLocation>
        <location evidence="1">Membrane</location>
        <topology evidence="1">Multi-pass membrane protein</topology>
    </subcellularLocation>
</comment>
<dbReference type="PANTHER" id="PTHR33596:SF17">
    <property type="entry name" value="COLD-REGULATED 413 INNER MEMBRANE PROTEIN 1, CHLOROPLASTIC-RELATED"/>
    <property type="match status" value="1"/>
</dbReference>
<reference evidence="7 8" key="1">
    <citation type="submission" date="2017-09" db="EMBL/GenBank/DDBJ databases">
        <title>WGS assembly of Aquilegia coerulea Goldsmith.</title>
        <authorList>
            <person name="Hodges S."/>
            <person name="Kramer E."/>
            <person name="Nordborg M."/>
            <person name="Tomkins J."/>
            <person name="Borevitz J."/>
            <person name="Derieg N."/>
            <person name="Yan J."/>
            <person name="Mihaltcheva S."/>
            <person name="Hayes R.D."/>
            <person name="Rokhsar D."/>
        </authorList>
    </citation>
    <scope>NUCLEOTIDE SEQUENCE [LARGE SCALE GENOMIC DNA]</scope>
    <source>
        <strain evidence="8">cv. Goldsmith</strain>
    </source>
</reference>
<comment type="similarity">
    <text evidence="2">Belongs to the Cold-regulated 413 protein family.</text>
</comment>
<sequence>MSSLTLVSSNSLLSSFNINKNNNPINLLSLKNSNFISFNNTCHHLQTDTRKSRTSYQIMKNRERKGSLGVVCYSSPLSPHTLQWVSTISSAGEYGLWTAFLALLVRLFLSVPGELELPFMAMLLVIVSPYQVVDLRGTQAGAIISLIVAGYLAFQHFSRLGSLRKAFDQGSSIATLALIAITAASCLLLI</sequence>
<evidence type="ECO:0000256" key="4">
    <source>
        <dbReference type="ARBA" id="ARBA00022989"/>
    </source>
</evidence>
<gene>
    <name evidence="7" type="ORF">AQUCO_05700059v1</name>
</gene>
<dbReference type="InterPro" id="IPR008892">
    <property type="entry name" value="COR413"/>
</dbReference>
<name>A0A2G5CFT1_AQUCA</name>
<keyword evidence="3 6" id="KW-0812">Transmembrane</keyword>